<protein>
    <submittedName>
        <fullName evidence="4">Putative thioredoxin</fullName>
    </submittedName>
</protein>
<dbReference type="Gene3D" id="1.25.40.10">
    <property type="entry name" value="Tetratricopeptide repeat domain"/>
    <property type="match status" value="1"/>
</dbReference>
<dbReference type="GO" id="GO:0006950">
    <property type="term" value="P:response to stress"/>
    <property type="evidence" value="ECO:0007669"/>
    <property type="project" value="UniProtKB-ARBA"/>
</dbReference>
<dbReference type="Gene3D" id="3.40.30.10">
    <property type="entry name" value="Glutaredoxin"/>
    <property type="match status" value="1"/>
</dbReference>
<evidence type="ECO:0000256" key="1">
    <source>
        <dbReference type="ARBA" id="ARBA00008987"/>
    </source>
</evidence>
<proteinExistence type="inferred from homology"/>
<organism evidence="4 5">
    <name type="scientific">Microcella alkalica</name>
    <dbReference type="NCBI Taxonomy" id="355930"/>
    <lineage>
        <taxon>Bacteria</taxon>
        <taxon>Bacillati</taxon>
        <taxon>Actinomycetota</taxon>
        <taxon>Actinomycetes</taxon>
        <taxon>Micrococcales</taxon>
        <taxon>Microbacteriaceae</taxon>
        <taxon>Microcella</taxon>
    </lineage>
</organism>
<dbReference type="SUPFAM" id="SSF48452">
    <property type="entry name" value="TPR-like"/>
    <property type="match status" value="1"/>
</dbReference>
<dbReference type="InterPro" id="IPR036249">
    <property type="entry name" value="Thioredoxin-like_sf"/>
</dbReference>
<name>A0A839E722_9MICO</name>
<keyword evidence="5" id="KW-1185">Reference proteome</keyword>
<evidence type="ECO:0000256" key="2">
    <source>
        <dbReference type="ARBA" id="ARBA00023284"/>
    </source>
</evidence>
<sequence length="308" mass="32400">MMEPFNPSAMRGAVDLSGLVSRASAPEAAPGRPAPASTGASARAEGIVREADDASFGDVLELSQRVPVIVEFYASSIEPALESIVATYGGRIALVTVDGDRSPQLAQAFQVQQVPAVAAVIGGRRFQLFVGMPAEIEVRQVLDQVLELAHQQGVTGVLEQGEAPTEPAEEPLPPLHQEAYDAIARGDYAAAASAYRSAIAQSPRDQEAVAGLAQVNLLLRLEGAVASEIRAAAAANPDDADAQLAVADLDLSGGHVDDAFVRLLDVFPALDADGRTAIRTRLLDYFEIVGADDPRTIAARRRLTALLY</sequence>
<dbReference type="InterPro" id="IPR011990">
    <property type="entry name" value="TPR-like_helical_dom_sf"/>
</dbReference>
<dbReference type="PANTHER" id="PTHR45663">
    <property type="entry name" value="GEO12009P1"/>
    <property type="match status" value="1"/>
</dbReference>
<dbReference type="EMBL" id="JACGWX010000002">
    <property type="protein sequence ID" value="MBA8847317.1"/>
    <property type="molecule type" value="Genomic_DNA"/>
</dbReference>
<gene>
    <name evidence="4" type="ORF">FHX53_000902</name>
</gene>
<comment type="similarity">
    <text evidence="1">Belongs to the thioredoxin family.</text>
</comment>
<dbReference type="Pfam" id="PF14561">
    <property type="entry name" value="TPR_20"/>
    <property type="match status" value="1"/>
</dbReference>
<evidence type="ECO:0000313" key="5">
    <source>
        <dbReference type="Proteomes" id="UP000585905"/>
    </source>
</evidence>
<dbReference type="Proteomes" id="UP000585905">
    <property type="component" value="Unassembled WGS sequence"/>
</dbReference>
<reference evidence="4 5" key="1">
    <citation type="submission" date="2020-07" db="EMBL/GenBank/DDBJ databases">
        <title>Sequencing the genomes of 1000 actinobacteria strains.</title>
        <authorList>
            <person name="Klenk H.-P."/>
        </authorList>
    </citation>
    <scope>NUCLEOTIDE SEQUENCE [LARGE SCALE GENOMIC DNA]</scope>
    <source>
        <strain evidence="4 5">DSM 19663</strain>
    </source>
</reference>
<dbReference type="GO" id="GO:0015035">
    <property type="term" value="F:protein-disulfide reductase activity"/>
    <property type="evidence" value="ECO:0007669"/>
    <property type="project" value="TreeGrafter"/>
</dbReference>
<comment type="caution">
    <text evidence="4">The sequence shown here is derived from an EMBL/GenBank/DDBJ whole genome shotgun (WGS) entry which is preliminary data.</text>
</comment>
<dbReference type="InterPro" id="IPR013766">
    <property type="entry name" value="Thioredoxin_domain"/>
</dbReference>
<evidence type="ECO:0000313" key="4">
    <source>
        <dbReference type="EMBL" id="MBA8847317.1"/>
    </source>
</evidence>
<dbReference type="SUPFAM" id="SSF52833">
    <property type="entry name" value="Thioredoxin-like"/>
    <property type="match status" value="1"/>
</dbReference>
<dbReference type="GO" id="GO:0005737">
    <property type="term" value="C:cytoplasm"/>
    <property type="evidence" value="ECO:0007669"/>
    <property type="project" value="TreeGrafter"/>
</dbReference>
<keyword evidence="2" id="KW-0676">Redox-active center</keyword>
<accession>A0A839E722</accession>
<dbReference type="Pfam" id="PF00085">
    <property type="entry name" value="Thioredoxin"/>
    <property type="match status" value="1"/>
</dbReference>
<dbReference type="AlphaFoldDB" id="A0A839E722"/>
<feature type="domain" description="Thioredoxin" evidence="3">
    <location>
        <begin position="52"/>
        <end position="135"/>
    </location>
</feature>
<dbReference type="PANTHER" id="PTHR45663:SF11">
    <property type="entry name" value="GEO12009P1"/>
    <property type="match status" value="1"/>
</dbReference>
<evidence type="ECO:0000259" key="3">
    <source>
        <dbReference type="Pfam" id="PF00085"/>
    </source>
</evidence>